<name>A0A497ZRG3_9RHOB</name>
<accession>A0A497ZRG3</accession>
<sequence>MPKLQQQSFLSPVPALSFADKTARDWQEEPAITRWGAANMALSGKGLRQWSELRAHALGHNGWQFWS</sequence>
<dbReference type="AlphaFoldDB" id="A0A497ZRG3"/>
<proteinExistence type="predicted"/>
<organism evidence="1 2">
    <name type="scientific">Ruegeria conchae</name>
    <dbReference type="NCBI Taxonomy" id="981384"/>
    <lineage>
        <taxon>Bacteria</taxon>
        <taxon>Pseudomonadati</taxon>
        <taxon>Pseudomonadota</taxon>
        <taxon>Alphaproteobacteria</taxon>
        <taxon>Rhodobacterales</taxon>
        <taxon>Roseobacteraceae</taxon>
        <taxon>Ruegeria</taxon>
    </lineage>
</organism>
<keyword evidence="2" id="KW-1185">Reference proteome</keyword>
<gene>
    <name evidence="1" type="ORF">CLV75_2058</name>
</gene>
<evidence type="ECO:0000313" key="2">
    <source>
        <dbReference type="Proteomes" id="UP000271700"/>
    </source>
</evidence>
<dbReference type="Proteomes" id="UP000271700">
    <property type="component" value="Unassembled WGS sequence"/>
</dbReference>
<evidence type="ECO:0000313" key="1">
    <source>
        <dbReference type="EMBL" id="RLK08384.1"/>
    </source>
</evidence>
<protein>
    <submittedName>
        <fullName evidence="1">Uncharacterized protein</fullName>
    </submittedName>
</protein>
<comment type="caution">
    <text evidence="1">The sequence shown here is derived from an EMBL/GenBank/DDBJ whole genome shotgun (WGS) entry which is preliminary data.</text>
</comment>
<reference evidence="1 2" key="1">
    <citation type="submission" date="2018-10" db="EMBL/GenBank/DDBJ databases">
        <title>Genomic Encyclopedia of Archaeal and Bacterial Type Strains, Phase II (KMG-II): from individual species to whole genera.</title>
        <authorList>
            <person name="Goeker M."/>
        </authorList>
    </citation>
    <scope>NUCLEOTIDE SEQUENCE [LARGE SCALE GENOMIC DNA]</scope>
    <source>
        <strain evidence="1 2">DSM 29317</strain>
    </source>
</reference>
<dbReference type="EMBL" id="RCCT01000002">
    <property type="protein sequence ID" value="RLK08384.1"/>
    <property type="molecule type" value="Genomic_DNA"/>
</dbReference>